<dbReference type="Proteomes" id="UP000186309">
    <property type="component" value="Chromosome"/>
</dbReference>
<sequence length="256" mass="27851">MPAGRPVRTAPVPRFQGGGGRPAKGAGRRPHPRRRGSKLDDCATSRHRPITDGERKTHGVVDAKVPRLGGGVRIGDERSEDREGSSAGSERACPAEQAGCVRRLHHRGRRAPRLGSARNGPRPCSGPAWAWEWPAPATDMSKPRRGSTGRSSAFAAGSRFEPYRGDSSRPHSSLASNNRRPRCMPSGPTSSSSRQRLRSPTRSRESPRGRSAGDRVGGESWALWVAYWTSETQVKRVYAGCRSLRSESERVKADTS</sequence>
<feature type="compositionally biased region" description="Basic residues" evidence="1">
    <location>
        <begin position="102"/>
        <end position="112"/>
    </location>
</feature>
<evidence type="ECO:0000256" key="1">
    <source>
        <dbReference type="SAM" id="MobiDB-lite"/>
    </source>
</evidence>
<dbReference type="KEGG" id="pbor:BSF38_05051"/>
<evidence type="ECO:0000313" key="2">
    <source>
        <dbReference type="EMBL" id="APW63480.1"/>
    </source>
</evidence>
<keyword evidence="3" id="KW-1185">Reference proteome</keyword>
<feature type="compositionally biased region" description="Basic residues" evidence="1">
    <location>
        <begin position="26"/>
        <end position="36"/>
    </location>
</feature>
<organism evidence="2 3">
    <name type="scientific">Paludisphaera borealis</name>
    <dbReference type="NCBI Taxonomy" id="1387353"/>
    <lineage>
        <taxon>Bacteria</taxon>
        <taxon>Pseudomonadati</taxon>
        <taxon>Planctomycetota</taxon>
        <taxon>Planctomycetia</taxon>
        <taxon>Isosphaerales</taxon>
        <taxon>Isosphaeraceae</taxon>
        <taxon>Paludisphaera</taxon>
    </lineage>
</organism>
<gene>
    <name evidence="2" type="ORF">BSF38_05051</name>
</gene>
<accession>A0A1U7CX01</accession>
<feature type="compositionally biased region" description="Low complexity" evidence="1">
    <location>
        <begin position="127"/>
        <end position="137"/>
    </location>
</feature>
<protein>
    <submittedName>
        <fullName evidence="2">Uncharacterized protein</fullName>
    </submittedName>
</protein>
<proteinExistence type="predicted"/>
<feature type="compositionally biased region" description="Basic and acidic residues" evidence="1">
    <location>
        <begin position="74"/>
        <end position="84"/>
    </location>
</feature>
<dbReference type="AlphaFoldDB" id="A0A1U7CX01"/>
<reference evidence="3" key="1">
    <citation type="submission" date="2016-12" db="EMBL/GenBank/DDBJ databases">
        <title>Comparative genomics of four Isosphaeraceae planctomycetes: a common pool of plasmids and glycoside hydrolase genes.</title>
        <authorList>
            <person name="Ivanova A."/>
        </authorList>
    </citation>
    <scope>NUCLEOTIDE SEQUENCE [LARGE SCALE GENOMIC DNA]</scope>
    <source>
        <strain evidence="3">PX4</strain>
    </source>
</reference>
<feature type="region of interest" description="Disordered" evidence="1">
    <location>
        <begin position="1"/>
        <end position="215"/>
    </location>
</feature>
<dbReference type="STRING" id="1387353.BSF38_05051"/>
<feature type="compositionally biased region" description="Basic and acidic residues" evidence="1">
    <location>
        <begin position="202"/>
        <end position="215"/>
    </location>
</feature>
<dbReference type="EMBL" id="CP019082">
    <property type="protein sequence ID" value="APW63480.1"/>
    <property type="molecule type" value="Genomic_DNA"/>
</dbReference>
<evidence type="ECO:0000313" key="3">
    <source>
        <dbReference type="Proteomes" id="UP000186309"/>
    </source>
</evidence>
<feature type="compositionally biased region" description="Basic and acidic residues" evidence="1">
    <location>
        <begin position="37"/>
        <end position="65"/>
    </location>
</feature>
<name>A0A1U7CX01_9BACT</name>